<gene>
    <name evidence="1" type="ORF">BBK82_03230</name>
</gene>
<evidence type="ECO:0000313" key="1">
    <source>
        <dbReference type="EMBL" id="ANZ35230.1"/>
    </source>
</evidence>
<evidence type="ECO:0000313" key="2">
    <source>
        <dbReference type="Proteomes" id="UP000093053"/>
    </source>
</evidence>
<accession>A0A1B2HBX8</accession>
<reference evidence="1 2" key="1">
    <citation type="submission" date="2016-07" db="EMBL/GenBank/DDBJ databases">
        <title>Complete genome sequence of the Lentzea guizhouensis DHS C013.</title>
        <authorList>
            <person name="Cao C."/>
        </authorList>
    </citation>
    <scope>NUCLEOTIDE SEQUENCE [LARGE SCALE GENOMIC DNA]</scope>
    <source>
        <strain evidence="1 2">DHS C013</strain>
    </source>
</reference>
<dbReference type="STRING" id="1586287.BBK82_03230"/>
<organism evidence="1 2">
    <name type="scientific">Lentzea guizhouensis</name>
    <dbReference type="NCBI Taxonomy" id="1586287"/>
    <lineage>
        <taxon>Bacteria</taxon>
        <taxon>Bacillati</taxon>
        <taxon>Actinomycetota</taxon>
        <taxon>Actinomycetes</taxon>
        <taxon>Pseudonocardiales</taxon>
        <taxon>Pseudonocardiaceae</taxon>
        <taxon>Lentzea</taxon>
    </lineage>
</organism>
<dbReference type="AlphaFoldDB" id="A0A1B2HBX8"/>
<proteinExistence type="predicted"/>
<dbReference type="Proteomes" id="UP000093053">
    <property type="component" value="Chromosome"/>
</dbReference>
<dbReference type="EMBL" id="CP016793">
    <property type="protein sequence ID" value="ANZ35230.1"/>
    <property type="molecule type" value="Genomic_DNA"/>
</dbReference>
<protein>
    <submittedName>
        <fullName evidence="1">Uncharacterized protein</fullName>
    </submittedName>
</protein>
<keyword evidence="2" id="KW-1185">Reference proteome</keyword>
<name>A0A1B2HBX8_9PSEU</name>
<sequence>MPPLGSIVQYTLSEHDIRNAERTVQRLNTAAQQNLNTPRVGDVYPAMVLRDFGACVNLRVHLDGGPGAELWVTSVSEGDGPGHWTRQ</sequence>
<dbReference type="KEGG" id="led:BBK82_03230"/>